<keyword evidence="6" id="KW-0676">Redox-active center</keyword>
<dbReference type="EMBL" id="HBIE01008241">
    <property type="protein sequence ID" value="CAE0307727.1"/>
    <property type="molecule type" value="Transcribed_RNA"/>
</dbReference>
<evidence type="ECO:0000256" key="1">
    <source>
        <dbReference type="ARBA" id="ARBA00010505"/>
    </source>
</evidence>
<accession>A0A7S3HX26</accession>
<dbReference type="PANTHER" id="PTHR10430:SF16">
    <property type="entry name" value="PEROXIREDOXIN-5, MITOCHONDRIAL"/>
    <property type="match status" value="1"/>
</dbReference>
<dbReference type="InterPro" id="IPR036249">
    <property type="entry name" value="Thioredoxin-like_sf"/>
</dbReference>
<feature type="domain" description="Thioredoxin" evidence="7">
    <location>
        <begin position="27"/>
        <end position="192"/>
    </location>
</feature>
<evidence type="ECO:0000256" key="4">
    <source>
        <dbReference type="ARBA" id="ARBA00023002"/>
    </source>
</evidence>
<evidence type="ECO:0000259" key="7">
    <source>
        <dbReference type="PROSITE" id="PS51352"/>
    </source>
</evidence>
<evidence type="ECO:0000256" key="3">
    <source>
        <dbReference type="ARBA" id="ARBA00022862"/>
    </source>
</evidence>
<dbReference type="Gene3D" id="3.40.30.10">
    <property type="entry name" value="Glutaredoxin"/>
    <property type="match status" value="1"/>
</dbReference>
<dbReference type="AlphaFoldDB" id="A0A7S3HX26"/>
<evidence type="ECO:0000313" key="8">
    <source>
        <dbReference type="EMBL" id="CAE0307727.1"/>
    </source>
</evidence>
<dbReference type="GO" id="GO:0042744">
    <property type="term" value="P:hydrogen peroxide catabolic process"/>
    <property type="evidence" value="ECO:0007669"/>
    <property type="project" value="TreeGrafter"/>
</dbReference>
<dbReference type="GO" id="GO:0034599">
    <property type="term" value="P:cellular response to oxidative stress"/>
    <property type="evidence" value="ECO:0007669"/>
    <property type="project" value="InterPro"/>
</dbReference>
<keyword evidence="2 6" id="KW-0575">Peroxidase</keyword>
<dbReference type="PROSITE" id="PS51352">
    <property type="entry name" value="THIOREDOXIN_2"/>
    <property type="match status" value="1"/>
</dbReference>
<dbReference type="InterPro" id="IPR037944">
    <property type="entry name" value="PRX5-like"/>
</dbReference>
<gene>
    <name evidence="8" type="ORF">FEHR0123_LOCUS2634</name>
</gene>
<comment type="function">
    <text evidence="6">Thiol-specific peroxidase that catalyzes the reduction of hydrogen peroxide and organic hydroperoxides to water and alcohols, respectively. Plays a role in cell protection against oxidative stress by detoxifying peroxides.</text>
</comment>
<dbReference type="Pfam" id="PF08534">
    <property type="entry name" value="Redoxin"/>
    <property type="match status" value="1"/>
</dbReference>
<feature type="active site" description="Cysteine sulfenic acid (-SOH) intermediate" evidence="5">
    <location>
        <position position="77"/>
    </location>
</feature>
<proteinExistence type="inferred from homology"/>
<dbReference type="CDD" id="cd03013">
    <property type="entry name" value="PRX5_like"/>
    <property type="match status" value="1"/>
</dbReference>
<dbReference type="PANTHER" id="PTHR10430">
    <property type="entry name" value="PEROXIREDOXIN"/>
    <property type="match status" value="1"/>
</dbReference>
<name>A0A7S3HX26_9SPIT</name>
<comment type="similarity">
    <text evidence="1 6">Belongs to the peroxiredoxin family. Prx5 subfamily.</text>
</comment>
<organism evidence="8">
    <name type="scientific">Favella ehrenbergii</name>
    <dbReference type="NCBI Taxonomy" id="182087"/>
    <lineage>
        <taxon>Eukaryota</taxon>
        <taxon>Sar</taxon>
        <taxon>Alveolata</taxon>
        <taxon>Ciliophora</taxon>
        <taxon>Intramacronucleata</taxon>
        <taxon>Spirotrichea</taxon>
        <taxon>Choreotrichia</taxon>
        <taxon>Tintinnida</taxon>
        <taxon>Xystonellidae</taxon>
        <taxon>Favella</taxon>
    </lineage>
</organism>
<keyword evidence="4 6" id="KW-0560">Oxidoreductase</keyword>
<evidence type="ECO:0000256" key="2">
    <source>
        <dbReference type="ARBA" id="ARBA00022559"/>
    </source>
</evidence>
<dbReference type="GO" id="GO:0005739">
    <property type="term" value="C:mitochondrion"/>
    <property type="evidence" value="ECO:0007669"/>
    <property type="project" value="TreeGrafter"/>
</dbReference>
<dbReference type="InterPro" id="IPR013766">
    <property type="entry name" value="Thioredoxin_domain"/>
</dbReference>
<dbReference type="InterPro" id="IPR013740">
    <property type="entry name" value="Redoxin"/>
</dbReference>
<keyword evidence="3 6" id="KW-0049">Antioxidant</keyword>
<dbReference type="GO" id="GO:0045454">
    <property type="term" value="P:cell redox homeostasis"/>
    <property type="evidence" value="ECO:0007669"/>
    <property type="project" value="TreeGrafter"/>
</dbReference>
<dbReference type="GO" id="GO:0005777">
    <property type="term" value="C:peroxisome"/>
    <property type="evidence" value="ECO:0007669"/>
    <property type="project" value="TreeGrafter"/>
</dbReference>
<evidence type="ECO:0000256" key="5">
    <source>
        <dbReference type="PIRSR" id="PIRSR637944-1"/>
    </source>
</evidence>
<sequence>MFARSMLRLSQPSSTLTRMTLRPFSSIQAGSKLPSALVSVVSHNGEGFQNDIVDLAEYVQGKKVVIVGYPGAFTPTCMATHVPDFIAKAEAIKAAGCDEILALSVNDPFVVTAFAEKLGGKQLISYVADGNGEFTKAVGLELDLSVAQLGDNRTKRCSMLVSQGQVVQMNNEDGPGLTEISGADRILEQLGGK</sequence>
<dbReference type="SUPFAM" id="SSF52833">
    <property type="entry name" value="Thioredoxin-like"/>
    <property type="match status" value="1"/>
</dbReference>
<reference evidence="8" key="1">
    <citation type="submission" date="2021-01" db="EMBL/GenBank/DDBJ databases">
        <authorList>
            <person name="Corre E."/>
            <person name="Pelletier E."/>
            <person name="Niang G."/>
            <person name="Scheremetjew M."/>
            <person name="Finn R."/>
            <person name="Kale V."/>
            <person name="Holt S."/>
            <person name="Cochrane G."/>
            <person name="Meng A."/>
            <person name="Brown T."/>
            <person name="Cohen L."/>
        </authorList>
    </citation>
    <scope>NUCLEOTIDE SEQUENCE</scope>
    <source>
        <strain evidence="8">Fehren 1</strain>
    </source>
</reference>
<evidence type="ECO:0000256" key="6">
    <source>
        <dbReference type="RuleBase" id="RU366011"/>
    </source>
</evidence>
<dbReference type="GO" id="GO:0008379">
    <property type="term" value="F:thioredoxin peroxidase activity"/>
    <property type="evidence" value="ECO:0007669"/>
    <property type="project" value="InterPro"/>
</dbReference>
<protein>
    <recommendedName>
        <fullName evidence="7">Thioredoxin domain-containing protein</fullName>
    </recommendedName>
</protein>